<evidence type="ECO:0000313" key="11">
    <source>
        <dbReference type="EMBL" id="TKG25703.1"/>
    </source>
</evidence>
<dbReference type="EMBL" id="SYVV01000095">
    <property type="protein sequence ID" value="TKG25703.1"/>
    <property type="molecule type" value="Genomic_DNA"/>
</dbReference>
<evidence type="ECO:0000313" key="10">
    <source>
        <dbReference type="EMBL" id="PMP17632.1"/>
    </source>
</evidence>
<feature type="transmembrane region" description="Helical" evidence="8">
    <location>
        <begin position="149"/>
        <end position="170"/>
    </location>
</feature>
<evidence type="ECO:0000256" key="6">
    <source>
        <dbReference type="ARBA" id="ARBA00023118"/>
    </source>
</evidence>
<dbReference type="GO" id="GO:0051607">
    <property type="term" value="P:defense response to virus"/>
    <property type="evidence" value="ECO:0007669"/>
    <property type="project" value="UniProtKB-KW"/>
</dbReference>
<evidence type="ECO:0000313" key="12">
    <source>
        <dbReference type="Proteomes" id="UP000235579"/>
    </source>
</evidence>
<keyword evidence="2" id="KW-1003">Cell membrane</keyword>
<sequence length="174" mass="19597">MDEKLKDIFLNINDWLKYAEAKSATLVAGNGALIFGLAGVLKSYELPNLLEYYGYFSIILCIISMVLCLLSVVPSLSMPWESKPEGTVQSDNLLYFQDIAKYTPINYLGKLSNKLELNEQQFTGYQKDLANQIIINAVIACRKYSYFKVAIWFTVTALISPLGCLVLFVLRVSK</sequence>
<dbReference type="GO" id="GO:0005886">
    <property type="term" value="C:plasma membrane"/>
    <property type="evidence" value="ECO:0007669"/>
    <property type="project" value="UniProtKB-SubCell"/>
</dbReference>
<dbReference type="Proteomes" id="UP000308018">
    <property type="component" value="Unassembled WGS sequence"/>
</dbReference>
<dbReference type="Pfam" id="PF18967">
    <property type="entry name" value="PycTM"/>
    <property type="match status" value="1"/>
</dbReference>
<keyword evidence="3 8" id="KW-0812">Transmembrane</keyword>
<evidence type="ECO:0000256" key="3">
    <source>
        <dbReference type="ARBA" id="ARBA00022692"/>
    </source>
</evidence>
<gene>
    <name evidence="10" type="ORF">BCS92_24510</name>
    <name evidence="11" type="ORF">FC057_24930</name>
</gene>
<keyword evidence="7 8" id="KW-0472">Membrane</keyword>
<feature type="transmembrane region" description="Helical" evidence="8">
    <location>
        <begin position="53"/>
        <end position="73"/>
    </location>
</feature>
<reference evidence="12" key="1">
    <citation type="submission" date="2016-07" db="EMBL/GenBank/DDBJ databases">
        <title>Nontailed viruses are major unrecognized killers of bacteria in the ocean.</title>
        <authorList>
            <person name="Kauffman K."/>
            <person name="Hussain F."/>
            <person name="Yang J."/>
            <person name="Arevalo P."/>
            <person name="Brown J."/>
            <person name="Cutler M."/>
            <person name="Kelly L."/>
            <person name="Polz M.F."/>
        </authorList>
    </citation>
    <scope>NUCLEOTIDE SEQUENCE [LARGE SCALE GENOMIC DNA]</scope>
    <source>
        <strain evidence="12">10N.222.48.A2</strain>
    </source>
</reference>
<evidence type="ECO:0000256" key="2">
    <source>
        <dbReference type="ARBA" id="ARBA00022475"/>
    </source>
</evidence>
<dbReference type="AlphaFoldDB" id="A0A2N7NN57"/>
<feature type="transmembrane region" description="Helical" evidence="8">
    <location>
        <begin position="21"/>
        <end position="41"/>
    </location>
</feature>
<evidence type="ECO:0000313" key="13">
    <source>
        <dbReference type="Proteomes" id="UP000308018"/>
    </source>
</evidence>
<feature type="domain" description="Pycsar effector protein" evidence="9">
    <location>
        <begin position="5"/>
        <end position="168"/>
    </location>
</feature>
<reference evidence="10" key="3">
    <citation type="journal article" date="2018" name="Nature">
        <title>A major lineage of non-tailed dsDNA viruses as unrecognized killers of marine bacteria.</title>
        <authorList>
            <person name="Kauffman K.M."/>
            <person name="Hussain F.A."/>
            <person name="Yang J."/>
            <person name="Arevalo P."/>
            <person name="Brown J.M."/>
            <person name="Chang W.K."/>
            <person name="VanInsberghe D."/>
            <person name="Elsherbini J."/>
            <person name="Sharma R.S."/>
            <person name="Cutler M.B."/>
            <person name="Kelly L."/>
            <person name="Polz M.F."/>
        </authorList>
    </citation>
    <scope>NUCLEOTIDE SEQUENCE</scope>
    <source>
        <strain evidence="10">10N.222.48.A2</strain>
    </source>
</reference>
<evidence type="ECO:0000256" key="1">
    <source>
        <dbReference type="ARBA" id="ARBA00004236"/>
    </source>
</evidence>
<comment type="caution">
    <text evidence="10">The sequence shown here is derived from an EMBL/GenBank/DDBJ whole genome shotgun (WGS) entry which is preliminary data.</text>
</comment>
<accession>A0A2N7NN57</accession>
<dbReference type="RefSeq" id="WP_102257482.1">
    <property type="nucleotide sequence ID" value="NZ_MDBP01000017.1"/>
</dbReference>
<organism evidence="10 12">
    <name type="scientific">Vibrio tasmaniensis</name>
    <dbReference type="NCBI Taxonomy" id="212663"/>
    <lineage>
        <taxon>Bacteria</taxon>
        <taxon>Pseudomonadati</taxon>
        <taxon>Pseudomonadota</taxon>
        <taxon>Gammaproteobacteria</taxon>
        <taxon>Vibrionales</taxon>
        <taxon>Vibrionaceae</taxon>
        <taxon>Vibrio</taxon>
    </lineage>
</organism>
<dbReference type="GO" id="GO:0000166">
    <property type="term" value="F:nucleotide binding"/>
    <property type="evidence" value="ECO:0007669"/>
    <property type="project" value="UniProtKB-KW"/>
</dbReference>
<dbReference type="InterPro" id="IPR043760">
    <property type="entry name" value="PycTM_dom"/>
</dbReference>
<keyword evidence="6" id="KW-0051">Antiviral defense</keyword>
<evidence type="ECO:0000256" key="7">
    <source>
        <dbReference type="ARBA" id="ARBA00023136"/>
    </source>
</evidence>
<keyword evidence="4" id="KW-0547">Nucleotide-binding</keyword>
<reference evidence="11 13" key="4">
    <citation type="submission" date="2019-04" db="EMBL/GenBank/DDBJ databases">
        <title>A reverse ecology approach based on a biological definition of microbial populations.</title>
        <authorList>
            <person name="Arevalo P."/>
            <person name="Vaninsberghe D."/>
            <person name="Elsherbini J."/>
            <person name="Gore J."/>
            <person name="Polz M."/>
        </authorList>
    </citation>
    <scope>NUCLEOTIDE SEQUENCE [LARGE SCALE GENOMIC DNA]</scope>
    <source>
        <strain evidence="11 13">10N.222.45.A8</strain>
    </source>
</reference>
<evidence type="ECO:0000256" key="5">
    <source>
        <dbReference type="ARBA" id="ARBA00022989"/>
    </source>
</evidence>
<evidence type="ECO:0000256" key="8">
    <source>
        <dbReference type="SAM" id="Phobius"/>
    </source>
</evidence>
<protein>
    <recommendedName>
        <fullName evidence="9">Pycsar effector protein domain-containing protein</fullName>
    </recommendedName>
</protein>
<reference evidence="10" key="2">
    <citation type="submission" date="2016-07" db="EMBL/GenBank/DDBJ databases">
        <authorList>
            <person name="Wan K."/>
            <person name="Booth B."/>
            <person name="Spirohn K."/>
            <person name="Hao T."/>
            <person name="Hu Y."/>
            <person name="Calderwood M."/>
            <person name="Hill D."/>
            <person name="Mohr S."/>
            <person name="Vidal M."/>
            <person name="Celniker S."/>
            <person name="Perrimon N."/>
        </authorList>
    </citation>
    <scope>NUCLEOTIDE SEQUENCE</scope>
    <source>
        <strain evidence="10">10N.222.48.A2</strain>
    </source>
</reference>
<evidence type="ECO:0000259" key="9">
    <source>
        <dbReference type="Pfam" id="PF18967"/>
    </source>
</evidence>
<comment type="subcellular location">
    <subcellularLocation>
        <location evidence="1">Cell membrane</location>
    </subcellularLocation>
</comment>
<dbReference type="EMBL" id="MDBP01000017">
    <property type="protein sequence ID" value="PMP17632.1"/>
    <property type="molecule type" value="Genomic_DNA"/>
</dbReference>
<dbReference type="Proteomes" id="UP000235579">
    <property type="component" value="Unassembled WGS sequence"/>
</dbReference>
<name>A0A2N7NN57_9VIBR</name>
<keyword evidence="5 8" id="KW-1133">Transmembrane helix</keyword>
<proteinExistence type="predicted"/>
<evidence type="ECO:0000256" key="4">
    <source>
        <dbReference type="ARBA" id="ARBA00022741"/>
    </source>
</evidence>